<dbReference type="GO" id="GO:0030203">
    <property type="term" value="P:glycosaminoglycan metabolic process"/>
    <property type="evidence" value="ECO:0007669"/>
    <property type="project" value="TreeGrafter"/>
</dbReference>
<keyword evidence="7" id="KW-0732">Signal</keyword>
<dbReference type="InterPro" id="IPR059177">
    <property type="entry name" value="GH29D-like_dom"/>
</dbReference>
<name>A0A4R7D2S0_9SPHI</name>
<keyword evidence="12" id="KW-1185">Reference proteome</keyword>
<dbReference type="InterPro" id="IPR029018">
    <property type="entry name" value="Hex-like_dom2"/>
</dbReference>
<reference evidence="11 12" key="1">
    <citation type="submission" date="2019-03" db="EMBL/GenBank/DDBJ databases">
        <title>Genomic Encyclopedia of Type Strains, Phase III (KMG-III): the genomes of soil and plant-associated and newly described type strains.</title>
        <authorList>
            <person name="Whitman W."/>
        </authorList>
    </citation>
    <scope>NUCLEOTIDE SEQUENCE [LARGE SCALE GENOMIC DNA]</scope>
    <source>
        <strain evidence="11 12">CGMCC 1.12801</strain>
    </source>
</reference>
<dbReference type="Proteomes" id="UP000294752">
    <property type="component" value="Unassembled WGS sequence"/>
</dbReference>
<dbReference type="AlphaFoldDB" id="A0A4R7D2S0"/>
<dbReference type="InterPro" id="IPR012291">
    <property type="entry name" value="CBM2_carb-bd_dom_sf"/>
</dbReference>
<feature type="domain" description="GH29D-like beta-sandwich" evidence="10">
    <location>
        <begin position="767"/>
        <end position="823"/>
    </location>
</feature>
<comment type="catalytic activity">
    <reaction evidence="1">
        <text>Hydrolysis of terminal non-reducing N-acetyl-D-hexosamine residues in N-acetyl-beta-D-hexosaminides.</text>
        <dbReference type="EC" id="3.2.1.52"/>
    </reaction>
</comment>
<evidence type="ECO:0000256" key="5">
    <source>
        <dbReference type="ARBA" id="ARBA00023295"/>
    </source>
</evidence>
<dbReference type="InterPro" id="IPR014756">
    <property type="entry name" value="Ig_E-set"/>
</dbReference>
<dbReference type="Pfam" id="PF02838">
    <property type="entry name" value="Glyco_hydro_20b"/>
    <property type="match status" value="1"/>
</dbReference>
<feature type="chain" id="PRO_5020855531" description="beta-N-acetylhexosaminidase" evidence="7">
    <location>
        <begin position="26"/>
        <end position="828"/>
    </location>
</feature>
<dbReference type="InterPro" id="IPR025705">
    <property type="entry name" value="Beta_hexosaminidase_sua/sub"/>
</dbReference>
<evidence type="ECO:0000259" key="8">
    <source>
        <dbReference type="Pfam" id="PF00728"/>
    </source>
</evidence>
<dbReference type="InterPro" id="IPR015883">
    <property type="entry name" value="Glyco_hydro_20_cat"/>
</dbReference>
<dbReference type="RefSeq" id="WP_133640204.1">
    <property type="nucleotide sequence ID" value="NZ_SNZV01000004.1"/>
</dbReference>
<proteinExistence type="inferred from homology"/>
<keyword evidence="4" id="KW-0378">Hydrolase</keyword>
<accession>A0A4R7D2S0</accession>
<dbReference type="Pfam" id="PF00728">
    <property type="entry name" value="Glyco_hydro_20"/>
    <property type="match status" value="1"/>
</dbReference>
<evidence type="ECO:0000256" key="4">
    <source>
        <dbReference type="ARBA" id="ARBA00022801"/>
    </source>
</evidence>
<feature type="signal peptide" evidence="7">
    <location>
        <begin position="1"/>
        <end position="25"/>
    </location>
</feature>
<feature type="active site" description="Proton donor" evidence="6">
    <location>
        <position position="507"/>
    </location>
</feature>
<dbReference type="GO" id="GO:0016020">
    <property type="term" value="C:membrane"/>
    <property type="evidence" value="ECO:0007669"/>
    <property type="project" value="TreeGrafter"/>
</dbReference>
<dbReference type="SUPFAM" id="SSF55545">
    <property type="entry name" value="beta-N-acetylhexosaminidase-like domain"/>
    <property type="match status" value="1"/>
</dbReference>
<dbReference type="GO" id="GO:0030247">
    <property type="term" value="F:polysaccharide binding"/>
    <property type="evidence" value="ECO:0007669"/>
    <property type="project" value="InterPro"/>
</dbReference>
<evidence type="ECO:0000256" key="3">
    <source>
        <dbReference type="ARBA" id="ARBA00012663"/>
    </source>
</evidence>
<dbReference type="InterPro" id="IPR017853">
    <property type="entry name" value="GH"/>
</dbReference>
<evidence type="ECO:0000259" key="10">
    <source>
        <dbReference type="Pfam" id="PF13290"/>
    </source>
</evidence>
<protein>
    <recommendedName>
        <fullName evidence="3">beta-N-acetylhexosaminidase</fullName>
        <ecNumber evidence="3">3.2.1.52</ecNumber>
    </recommendedName>
</protein>
<feature type="domain" description="Glycoside hydrolase family 20 catalytic" evidence="8">
    <location>
        <begin position="305"/>
        <end position="716"/>
    </location>
</feature>
<dbReference type="Gene3D" id="3.20.20.80">
    <property type="entry name" value="Glycosidases"/>
    <property type="match status" value="1"/>
</dbReference>
<evidence type="ECO:0000256" key="6">
    <source>
        <dbReference type="PIRSR" id="PIRSR625705-1"/>
    </source>
</evidence>
<comment type="caution">
    <text evidence="11">The sequence shown here is derived from an EMBL/GenBank/DDBJ whole genome shotgun (WGS) entry which is preliminary data.</text>
</comment>
<evidence type="ECO:0000313" key="12">
    <source>
        <dbReference type="Proteomes" id="UP000294752"/>
    </source>
</evidence>
<dbReference type="PRINTS" id="PR00738">
    <property type="entry name" value="GLHYDRLASE20"/>
</dbReference>
<evidence type="ECO:0000313" key="11">
    <source>
        <dbReference type="EMBL" id="TDS13905.1"/>
    </source>
</evidence>
<comment type="similarity">
    <text evidence="2">Belongs to the glycosyl hydrolase 20 family.</text>
</comment>
<dbReference type="InterPro" id="IPR013783">
    <property type="entry name" value="Ig-like_fold"/>
</dbReference>
<dbReference type="Gene3D" id="2.60.40.290">
    <property type="match status" value="1"/>
</dbReference>
<dbReference type="OrthoDB" id="1006965at2"/>
<dbReference type="PANTHER" id="PTHR22600:SF57">
    <property type="entry name" value="BETA-N-ACETYLHEXOSAMINIDASE"/>
    <property type="match status" value="1"/>
</dbReference>
<dbReference type="SUPFAM" id="SSF81296">
    <property type="entry name" value="E set domains"/>
    <property type="match status" value="1"/>
</dbReference>
<dbReference type="InterPro" id="IPR015882">
    <property type="entry name" value="HEX_bac_N"/>
</dbReference>
<dbReference type="EMBL" id="SNZV01000004">
    <property type="protein sequence ID" value="TDS13905.1"/>
    <property type="molecule type" value="Genomic_DNA"/>
</dbReference>
<dbReference type="Gene3D" id="3.30.379.10">
    <property type="entry name" value="Chitobiase/beta-hexosaminidase domain 2-like"/>
    <property type="match status" value="1"/>
</dbReference>
<evidence type="ECO:0000256" key="2">
    <source>
        <dbReference type="ARBA" id="ARBA00006285"/>
    </source>
</evidence>
<dbReference type="EC" id="3.2.1.52" evidence="3"/>
<evidence type="ECO:0000256" key="1">
    <source>
        <dbReference type="ARBA" id="ARBA00001231"/>
    </source>
</evidence>
<sequence>MKLKKGILTILTSACLASLCSPAFAQVNGAPISLHWRTADAYNGKDNLELTLVVKNTSSSDYALADADLWFNAIYPIEEAKKSNYEISGKNGNLFKIRFADDLRIAPQDSLLLQYTSKYPILNTSNIPNGFYLQSRANPTVVNPVSLTVQPIQASPADQTSYWAALYEKNKARQVSAAAKPMLPSPKSLKKQNGTLVFDKEVSYWVDPAFQSEMPNLALFSATFASLTFVEKTEKDAAVTIHKKAGYGPEAYALKITKRGIQIEASTEAGVFYAIQSLRSLSDASAWDSGKLTLPLVDIQDEPRFAYRGFMMDIARNFKDKATLLKYIDLLSYYKLNTFHLHFIDDEGWRIAIAALPELTEIGANRSPAYAEQKGIQPAYGSGAQSTPADFLSREDFIEILRYAKQRHITVVPEIETPGHARASIKAMEARYHKYLKAGNRVEAERYLLHDFEDKSVYSSAQYWNDNVMNVALPSVYSFISVVLDEFKAMYSEAGVELKKVSLGGDEVPNGAWEKSPKIKQLMDSSGMKSVYEVWPYYIKNINKLCQDKGLQLAGWEEMGMVNKGQGMEVNQELASANIQLDVWNNLIGGGQEDLAYRLANAGYPTVYISANNNYFDMAWDTNFEEPGLKWASYADLYQSYTFLPENFFASIDHSVNGAKFKAGHFNDKKRLNEKGRSNLIGIKGGLWAETVASADRLDYMIFPRLFSLAERAWAPRRAYEDDTKFAIKNFNKDYSEFLNKVSKDELPKLSSQVAYRLPAVGVKEIAGKLHANTEYPGYSIYYTVDGTAPTATSDHYRAPIAIKAGQTARFVVIDEQGRQGTVSVIRK</sequence>
<dbReference type="PANTHER" id="PTHR22600">
    <property type="entry name" value="BETA-HEXOSAMINIDASE"/>
    <property type="match status" value="1"/>
</dbReference>
<dbReference type="SUPFAM" id="SSF51445">
    <property type="entry name" value="(Trans)glycosidases"/>
    <property type="match status" value="1"/>
</dbReference>
<gene>
    <name evidence="11" type="ORF">B0I21_104232</name>
</gene>
<dbReference type="GO" id="GO:0004563">
    <property type="term" value="F:beta-N-acetylhexosaminidase activity"/>
    <property type="evidence" value="ECO:0007669"/>
    <property type="project" value="UniProtKB-EC"/>
</dbReference>
<evidence type="ECO:0000259" key="9">
    <source>
        <dbReference type="Pfam" id="PF02838"/>
    </source>
</evidence>
<dbReference type="Pfam" id="PF13290">
    <property type="entry name" value="CHB_HEX_C_1"/>
    <property type="match status" value="1"/>
</dbReference>
<keyword evidence="5" id="KW-0326">Glycosidase</keyword>
<dbReference type="GO" id="GO:0005975">
    <property type="term" value="P:carbohydrate metabolic process"/>
    <property type="evidence" value="ECO:0007669"/>
    <property type="project" value="InterPro"/>
</dbReference>
<feature type="domain" description="Beta-hexosaminidase bacterial type N-terminal" evidence="9">
    <location>
        <begin position="183"/>
        <end position="301"/>
    </location>
</feature>
<evidence type="ECO:0000256" key="7">
    <source>
        <dbReference type="SAM" id="SignalP"/>
    </source>
</evidence>
<organism evidence="11 12">
    <name type="scientific">Sphingobacterium paludis</name>
    <dbReference type="NCBI Taxonomy" id="1476465"/>
    <lineage>
        <taxon>Bacteria</taxon>
        <taxon>Pseudomonadati</taxon>
        <taxon>Bacteroidota</taxon>
        <taxon>Sphingobacteriia</taxon>
        <taxon>Sphingobacteriales</taxon>
        <taxon>Sphingobacteriaceae</taxon>
        <taxon>Sphingobacterium</taxon>
    </lineage>
</organism>
<dbReference type="Gene3D" id="2.60.40.10">
    <property type="entry name" value="Immunoglobulins"/>
    <property type="match status" value="1"/>
</dbReference>